<sequence>MFICKYVRGTFVHLYEEIGARLQSERKRLNLNQEQFACIVGVSKRTLASYEAGTREAGAHLLSLAASAGVDVLFVITGQRLPVAERVLAEDEMEIVNCVRDLGDEDKGAVKRLLMAFGRKP</sequence>
<dbReference type="InterPro" id="IPR010982">
    <property type="entry name" value="Lambda_DNA-bd_dom_sf"/>
</dbReference>
<dbReference type="SMART" id="SM00530">
    <property type="entry name" value="HTH_XRE"/>
    <property type="match status" value="1"/>
</dbReference>
<dbReference type="AlphaFoldDB" id="A0A6I6H2M1"/>
<dbReference type="Pfam" id="PF01381">
    <property type="entry name" value="HTH_3"/>
    <property type="match status" value="1"/>
</dbReference>
<name>A0A6I6H2M1_9PSED</name>
<gene>
    <name evidence="2" type="ORF">GPJ81_17900</name>
</gene>
<organism evidence="2 3">
    <name type="scientific">Pseudomonas alkylphenolica</name>
    <dbReference type="NCBI Taxonomy" id="237609"/>
    <lineage>
        <taxon>Bacteria</taxon>
        <taxon>Pseudomonadati</taxon>
        <taxon>Pseudomonadota</taxon>
        <taxon>Gammaproteobacteria</taxon>
        <taxon>Pseudomonadales</taxon>
        <taxon>Pseudomonadaceae</taxon>
        <taxon>Pseudomonas</taxon>
    </lineage>
</organism>
<dbReference type="GO" id="GO:0003677">
    <property type="term" value="F:DNA binding"/>
    <property type="evidence" value="ECO:0007669"/>
    <property type="project" value="InterPro"/>
</dbReference>
<accession>A0A6I6H2M1</accession>
<dbReference type="EMBL" id="CP046621">
    <property type="protein sequence ID" value="QGW78476.1"/>
    <property type="molecule type" value="Genomic_DNA"/>
</dbReference>
<dbReference type="RefSeq" id="WP_157193344.1">
    <property type="nucleotide sequence ID" value="NZ_CP046621.1"/>
</dbReference>
<dbReference type="SUPFAM" id="SSF47413">
    <property type="entry name" value="lambda repressor-like DNA-binding domains"/>
    <property type="match status" value="1"/>
</dbReference>
<dbReference type="CDD" id="cd00093">
    <property type="entry name" value="HTH_XRE"/>
    <property type="match status" value="1"/>
</dbReference>
<evidence type="ECO:0000259" key="1">
    <source>
        <dbReference type="PROSITE" id="PS50943"/>
    </source>
</evidence>
<dbReference type="Gene3D" id="1.10.260.40">
    <property type="entry name" value="lambda repressor-like DNA-binding domains"/>
    <property type="match status" value="1"/>
</dbReference>
<evidence type="ECO:0000313" key="2">
    <source>
        <dbReference type="EMBL" id="QGW78476.1"/>
    </source>
</evidence>
<dbReference type="InterPro" id="IPR001387">
    <property type="entry name" value="Cro/C1-type_HTH"/>
</dbReference>
<reference evidence="2" key="1">
    <citation type="submission" date="2019-12" db="EMBL/GenBank/DDBJ databases">
        <title>Hybrid Genome Assemblies of two High G+C Isolates from Undergraduate Microbiology Courses.</title>
        <authorList>
            <person name="Ne Ville C.J."/>
            <person name="Enright D."/>
            <person name="Hernandez I."/>
            <person name="Dodsworth J."/>
            <person name="Orwin P.M."/>
        </authorList>
    </citation>
    <scope>NUCLEOTIDE SEQUENCE [LARGE SCALE GENOMIC DNA]</scope>
    <source>
        <strain evidence="2">Neo</strain>
    </source>
</reference>
<proteinExistence type="predicted"/>
<dbReference type="PROSITE" id="PS50943">
    <property type="entry name" value="HTH_CROC1"/>
    <property type="match status" value="1"/>
</dbReference>
<dbReference type="Proteomes" id="UP000426235">
    <property type="component" value="Chromosome"/>
</dbReference>
<protein>
    <submittedName>
        <fullName evidence="2">Helix-turn-helix domain-containing protein</fullName>
    </submittedName>
</protein>
<evidence type="ECO:0000313" key="3">
    <source>
        <dbReference type="Proteomes" id="UP000426235"/>
    </source>
</evidence>
<keyword evidence="3" id="KW-1185">Reference proteome</keyword>
<feature type="domain" description="HTH cro/C1-type" evidence="1">
    <location>
        <begin position="22"/>
        <end position="75"/>
    </location>
</feature>